<proteinExistence type="predicted"/>
<reference evidence="1" key="1">
    <citation type="submission" date="2021-06" db="EMBL/GenBank/DDBJ databases">
        <authorList>
            <person name="Kallberg Y."/>
            <person name="Tangrot J."/>
            <person name="Rosling A."/>
        </authorList>
    </citation>
    <scope>NUCLEOTIDE SEQUENCE</scope>
    <source>
        <strain evidence="1">AU212A</strain>
    </source>
</reference>
<feature type="non-terminal residue" evidence="1">
    <location>
        <position position="1"/>
    </location>
</feature>
<sequence>ENETSRFNDFLNELKTTCFIAQPSKTDFWDLIVHEKITLISQDEASDSTTSIQEAEEFLQPLEKKSNIDTMDEDAMATDDLFKLMED</sequence>
<name>A0ACA9LER2_9GLOM</name>
<gene>
    <name evidence="1" type="ORF">SCALOS_LOCUS4231</name>
</gene>
<keyword evidence="2" id="KW-1185">Reference proteome</keyword>
<evidence type="ECO:0000313" key="2">
    <source>
        <dbReference type="Proteomes" id="UP000789860"/>
    </source>
</evidence>
<comment type="caution">
    <text evidence="1">The sequence shown here is derived from an EMBL/GenBank/DDBJ whole genome shotgun (WGS) entry which is preliminary data.</text>
</comment>
<organism evidence="1 2">
    <name type="scientific">Scutellospora calospora</name>
    <dbReference type="NCBI Taxonomy" id="85575"/>
    <lineage>
        <taxon>Eukaryota</taxon>
        <taxon>Fungi</taxon>
        <taxon>Fungi incertae sedis</taxon>
        <taxon>Mucoromycota</taxon>
        <taxon>Glomeromycotina</taxon>
        <taxon>Glomeromycetes</taxon>
        <taxon>Diversisporales</taxon>
        <taxon>Gigasporaceae</taxon>
        <taxon>Scutellospora</taxon>
    </lineage>
</organism>
<dbReference type="EMBL" id="CAJVPM010005516">
    <property type="protein sequence ID" value="CAG8525139.1"/>
    <property type="molecule type" value="Genomic_DNA"/>
</dbReference>
<evidence type="ECO:0000313" key="1">
    <source>
        <dbReference type="EMBL" id="CAG8525139.1"/>
    </source>
</evidence>
<accession>A0ACA9LER2</accession>
<protein>
    <submittedName>
        <fullName evidence="1">8375_t:CDS:1</fullName>
    </submittedName>
</protein>
<dbReference type="Proteomes" id="UP000789860">
    <property type="component" value="Unassembled WGS sequence"/>
</dbReference>